<dbReference type="InterPro" id="IPR000917">
    <property type="entry name" value="Sulfatase_N"/>
</dbReference>
<dbReference type="PANTHER" id="PTHR42693">
    <property type="entry name" value="ARYLSULFATASE FAMILY MEMBER"/>
    <property type="match status" value="1"/>
</dbReference>
<dbReference type="InterPro" id="IPR017850">
    <property type="entry name" value="Alkaline_phosphatase_core_sf"/>
</dbReference>
<comment type="similarity">
    <text evidence="1">Belongs to the sulfatase family.</text>
</comment>
<dbReference type="PANTHER" id="PTHR42693:SF33">
    <property type="entry name" value="ARYLSULFATASE"/>
    <property type="match status" value="1"/>
</dbReference>
<name>A0A831RV15_9GAMM</name>
<feature type="domain" description="Sulfatase N-terminal" evidence="2">
    <location>
        <begin position="90"/>
        <end position="371"/>
    </location>
</feature>
<comment type="caution">
    <text evidence="3">The sequence shown here is derived from an EMBL/GenBank/DDBJ whole genome shotgun (WGS) entry which is preliminary data.</text>
</comment>
<dbReference type="EMBL" id="DRLF01000096">
    <property type="protein sequence ID" value="HEC05682.1"/>
    <property type="molecule type" value="Genomic_DNA"/>
</dbReference>
<dbReference type="Proteomes" id="UP000886339">
    <property type="component" value="Unassembled WGS sequence"/>
</dbReference>
<gene>
    <name evidence="3" type="ORF">ENJ12_02440</name>
</gene>
<dbReference type="InterPro" id="IPR050738">
    <property type="entry name" value="Sulfatase"/>
</dbReference>
<dbReference type="AlphaFoldDB" id="A0A831RV15"/>
<protein>
    <submittedName>
        <fullName evidence="3">DUF229 domain-containing protein</fullName>
    </submittedName>
</protein>
<evidence type="ECO:0000259" key="2">
    <source>
        <dbReference type="Pfam" id="PF00884"/>
    </source>
</evidence>
<feature type="non-terminal residue" evidence="3">
    <location>
        <position position="1"/>
    </location>
</feature>
<accession>A0A831RV15</accession>
<dbReference type="Gene3D" id="3.40.720.10">
    <property type="entry name" value="Alkaline Phosphatase, subunit A"/>
    <property type="match status" value="1"/>
</dbReference>
<dbReference type="SUPFAM" id="SSF53649">
    <property type="entry name" value="Alkaline phosphatase-like"/>
    <property type="match status" value="1"/>
</dbReference>
<dbReference type="Pfam" id="PF00884">
    <property type="entry name" value="Sulfatase"/>
    <property type="match status" value="1"/>
</dbReference>
<dbReference type="GO" id="GO:0004065">
    <property type="term" value="F:arylsulfatase activity"/>
    <property type="evidence" value="ECO:0007669"/>
    <property type="project" value="TreeGrafter"/>
</dbReference>
<reference evidence="3" key="1">
    <citation type="journal article" date="2020" name="mSystems">
        <title>Genome- and Community-Level Interaction Insights into Carbon Utilization and Element Cycling Functions of Hydrothermarchaeota in Hydrothermal Sediment.</title>
        <authorList>
            <person name="Zhou Z."/>
            <person name="Liu Y."/>
            <person name="Xu W."/>
            <person name="Pan J."/>
            <person name="Luo Z.H."/>
            <person name="Li M."/>
        </authorList>
    </citation>
    <scope>NUCLEOTIDE SEQUENCE [LARGE SCALE GENOMIC DNA]</scope>
    <source>
        <strain evidence="3">HyVt-458</strain>
    </source>
</reference>
<evidence type="ECO:0000313" key="3">
    <source>
        <dbReference type="EMBL" id="HEC05682.1"/>
    </source>
</evidence>
<organism evidence="3">
    <name type="scientific">Thiolapillus brandeum</name>
    <dbReference type="NCBI Taxonomy" id="1076588"/>
    <lineage>
        <taxon>Bacteria</taxon>
        <taxon>Pseudomonadati</taxon>
        <taxon>Pseudomonadota</taxon>
        <taxon>Gammaproteobacteria</taxon>
        <taxon>Chromatiales</taxon>
        <taxon>Sedimenticolaceae</taxon>
        <taxon>Thiolapillus</taxon>
    </lineage>
</organism>
<proteinExistence type="inferred from homology"/>
<dbReference type="CDD" id="cd16148">
    <property type="entry name" value="sulfatase_like"/>
    <property type="match status" value="1"/>
</dbReference>
<evidence type="ECO:0000256" key="1">
    <source>
        <dbReference type="ARBA" id="ARBA00008779"/>
    </source>
</evidence>
<sequence>GFSRKLILLLVLLAVGERLAYGISRLEYYQPVLKVADAFPLYNRVRFKSLAMKLGYENKRPRSVSAGMAKGDLNYPLKPLEVVPPQKPMNMVWLVAESLRWDMLTPQIMPNTWKFAGRSLKLDQHMSGGNGTRQGLFSLMYGLYGAYWNAFLGANRGPVLLDVLKDQGYQFYMTTSASFTYPEFDRTLFAAIDAKDLHHADMSLKPWQRDIDNAVAVNRFITERDKSKPFMSFFFFESTHARYDFPDSSVIASPYLKDVNYALMSRESLKKDVGEFKNRYINASHHVDLQIGRILDTLEEQGLLENTIVVITGDHGEEFMEKGHWGHNAGFHEEQIHVPMVLHIPGRAPEKIPWLTSHMDIIPTLMPLLGVKNPVADYAQGKDIFAPDRPGYVIASDWSGVAYIDGEYKFYVPYRSMSGRQNVLTTRDDRDVNNPGPFYQSHMTVIRQMLKGAKTFTRPPSG</sequence>